<dbReference type="InterPro" id="IPR050079">
    <property type="entry name" value="DEAD_box_RNA_helicase"/>
</dbReference>
<protein>
    <submittedName>
        <fullName evidence="6">DEAD/DEAH box helicase</fullName>
    </submittedName>
</protein>
<dbReference type="PANTHER" id="PTHR47959:SF1">
    <property type="entry name" value="ATP-DEPENDENT RNA HELICASE DBPA"/>
    <property type="match status" value="1"/>
</dbReference>
<dbReference type="AlphaFoldDB" id="A0A1H1L1Y9"/>
<dbReference type="SUPFAM" id="SSF52540">
    <property type="entry name" value="P-loop containing nucleoside triphosphate hydrolases"/>
    <property type="match status" value="1"/>
</dbReference>
<dbReference type="InterPro" id="IPR014001">
    <property type="entry name" value="Helicase_ATP-bd"/>
</dbReference>
<organism evidence="6 7">
    <name type="scientific">Christiangramia echinicola</name>
    <dbReference type="NCBI Taxonomy" id="279359"/>
    <lineage>
        <taxon>Bacteria</taxon>
        <taxon>Pseudomonadati</taxon>
        <taxon>Bacteroidota</taxon>
        <taxon>Flavobacteriia</taxon>
        <taxon>Flavobacteriales</taxon>
        <taxon>Flavobacteriaceae</taxon>
        <taxon>Christiangramia</taxon>
    </lineage>
</organism>
<keyword evidence="3 6" id="KW-0347">Helicase</keyword>
<dbReference type="GO" id="GO:0016787">
    <property type="term" value="F:hydrolase activity"/>
    <property type="evidence" value="ECO:0007669"/>
    <property type="project" value="UniProtKB-KW"/>
</dbReference>
<evidence type="ECO:0000256" key="2">
    <source>
        <dbReference type="ARBA" id="ARBA00022801"/>
    </source>
</evidence>
<dbReference type="GO" id="GO:0003676">
    <property type="term" value="F:nucleic acid binding"/>
    <property type="evidence" value="ECO:0007669"/>
    <property type="project" value="InterPro"/>
</dbReference>
<dbReference type="SMART" id="SM00487">
    <property type="entry name" value="DEXDc"/>
    <property type="match status" value="1"/>
</dbReference>
<evidence type="ECO:0000313" key="7">
    <source>
        <dbReference type="Proteomes" id="UP000198858"/>
    </source>
</evidence>
<dbReference type="PROSITE" id="PS51192">
    <property type="entry name" value="HELICASE_ATP_BIND_1"/>
    <property type="match status" value="1"/>
</dbReference>
<dbReference type="InterPro" id="IPR011545">
    <property type="entry name" value="DEAD/DEAH_box_helicase_dom"/>
</dbReference>
<dbReference type="GO" id="GO:0005829">
    <property type="term" value="C:cytosol"/>
    <property type="evidence" value="ECO:0007669"/>
    <property type="project" value="TreeGrafter"/>
</dbReference>
<keyword evidence="4" id="KW-0067">ATP-binding</keyword>
<dbReference type="EMBL" id="LT629745">
    <property type="protein sequence ID" value="SDR68310.1"/>
    <property type="molecule type" value="Genomic_DNA"/>
</dbReference>
<accession>A0A1H1L1Y9</accession>
<reference evidence="6 7" key="1">
    <citation type="submission" date="2016-10" db="EMBL/GenBank/DDBJ databases">
        <authorList>
            <person name="Varghese N."/>
            <person name="Submissions S."/>
        </authorList>
    </citation>
    <scope>NUCLEOTIDE SEQUENCE [LARGE SCALE GENOMIC DNA]</scope>
    <source>
        <strain evidence="6 7">Mar_2010_102</strain>
    </source>
</reference>
<dbReference type="Gene3D" id="3.40.50.300">
    <property type="entry name" value="P-loop containing nucleotide triphosphate hydrolases"/>
    <property type="match status" value="1"/>
</dbReference>
<proteinExistence type="predicted"/>
<dbReference type="InterPro" id="IPR027417">
    <property type="entry name" value="P-loop_NTPase"/>
</dbReference>
<dbReference type="Proteomes" id="UP000198858">
    <property type="component" value="Chromosome I"/>
</dbReference>
<evidence type="ECO:0000256" key="4">
    <source>
        <dbReference type="ARBA" id="ARBA00022840"/>
    </source>
</evidence>
<evidence type="ECO:0000256" key="3">
    <source>
        <dbReference type="ARBA" id="ARBA00022806"/>
    </source>
</evidence>
<dbReference type="STRING" id="1250231.SAMN04488552_0483"/>
<keyword evidence="2" id="KW-0378">Hydrolase</keyword>
<feature type="domain" description="Helicase ATP-binding" evidence="5">
    <location>
        <begin position="30"/>
        <end position="201"/>
    </location>
</feature>
<dbReference type="RefSeq" id="WP_089661149.1">
    <property type="nucleotide sequence ID" value="NZ_LT629745.1"/>
</dbReference>
<evidence type="ECO:0000259" key="5">
    <source>
        <dbReference type="PROSITE" id="PS51192"/>
    </source>
</evidence>
<dbReference type="Pfam" id="PF00270">
    <property type="entry name" value="DEAD"/>
    <property type="match status" value="1"/>
</dbReference>
<dbReference type="PANTHER" id="PTHR47959">
    <property type="entry name" value="ATP-DEPENDENT RNA HELICASE RHLE-RELATED"/>
    <property type="match status" value="1"/>
</dbReference>
<sequence length="205" mass="23314">MSFKKLNPPLKEAIERLGFESPTAFQKNALPKIKSGADLYCLAPEGSGKTTAMIISVIQKLNSEAIEDSPRALIYVKDKEAALELEQKFKKFTREMDLRIYCAYEEQNIDDQKDAIYYGVDIVIATPKRLGKLFSMTGIHLGQLQLFILEDAEFLSKPGNIDEIVRIPLSINKCQYLVFGEKMVPKMERLQDTFMERAKVIKVSK</sequence>
<dbReference type="GO" id="GO:0003724">
    <property type="term" value="F:RNA helicase activity"/>
    <property type="evidence" value="ECO:0007669"/>
    <property type="project" value="TreeGrafter"/>
</dbReference>
<keyword evidence="7" id="KW-1185">Reference proteome</keyword>
<keyword evidence="1" id="KW-0547">Nucleotide-binding</keyword>
<gene>
    <name evidence="6" type="ORF">SAMN04488552_0483</name>
</gene>
<evidence type="ECO:0000256" key="1">
    <source>
        <dbReference type="ARBA" id="ARBA00022741"/>
    </source>
</evidence>
<evidence type="ECO:0000313" key="6">
    <source>
        <dbReference type="EMBL" id="SDR68310.1"/>
    </source>
</evidence>
<dbReference type="GO" id="GO:0005524">
    <property type="term" value="F:ATP binding"/>
    <property type="evidence" value="ECO:0007669"/>
    <property type="project" value="UniProtKB-KW"/>
</dbReference>
<name>A0A1H1L1Y9_9FLAO</name>